<dbReference type="SMART" id="SM00531">
    <property type="entry name" value="TFIIE"/>
    <property type="match status" value="1"/>
</dbReference>
<feature type="compositionally biased region" description="Acidic residues" evidence="15">
    <location>
        <begin position="381"/>
        <end position="393"/>
    </location>
</feature>
<comment type="caution">
    <text evidence="17">The sequence shown here is derived from an EMBL/GenBank/DDBJ whole genome shotgun (WGS) entry which is preliminary data.</text>
</comment>
<feature type="compositionally biased region" description="Basic and acidic residues" evidence="15">
    <location>
        <begin position="357"/>
        <end position="371"/>
    </location>
</feature>
<keyword evidence="8" id="KW-0805">Transcription regulation</keyword>
<dbReference type="FunFam" id="3.30.40.10:FF:000087">
    <property type="entry name" value="General transcription factor IIE subunit 1"/>
    <property type="match status" value="1"/>
</dbReference>
<evidence type="ECO:0000256" key="13">
    <source>
        <dbReference type="ARBA" id="ARBA00073913"/>
    </source>
</evidence>
<dbReference type="AlphaFoldDB" id="A0A553PQF7"/>
<dbReference type="Pfam" id="PF02002">
    <property type="entry name" value="TFIIE_alpha"/>
    <property type="match status" value="1"/>
</dbReference>
<evidence type="ECO:0000313" key="17">
    <source>
        <dbReference type="EMBL" id="TRY79901.1"/>
    </source>
</evidence>
<evidence type="ECO:0000256" key="5">
    <source>
        <dbReference type="ARBA" id="ARBA00022771"/>
    </source>
</evidence>
<feature type="region of interest" description="Disordered" evidence="15">
    <location>
        <begin position="1"/>
        <end position="27"/>
    </location>
</feature>
<dbReference type="Gene3D" id="3.30.40.10">
    <property type="entry name" value="Zinc/RING finger domain, C3HC4 (zinc finger)"/>
    <property type="match status" value="1"/>
</dbReference>
<dbReference type="Gene3D" id="6.10.140.1250">
    <property type="match status" value="1"/>
</dbReference>
<evidence type="ECO:0000256" key="10">
    <source>
        <dbReference type="ARBA" id="ARBA00023242"/>
    </source>
</evidence>
<evidence type="ECO:0000256" key="1">
    <source>
        <dbReference type="ARBA" id="ARBA00004123"/>
    </source>
</evidence>
<comment type="similarity">
    <text evidence="2">Belongs to the TFIIE alpha subunit family.</text>
</comment>
<dbReference type="SUPFAM" id="SSF57783">
    <property type="entry name" value="Zinc beta-ribbon"/>
    <property type="match status" value="1"/>
</dbReference>
<feature type="region of interest" description="Disordered" evidence="15">
    <location>
        <begin position="306"/>
        <end position="332"/>
    </location>
</feature>
<feature type="region of interest" description="Disordered" evidence="15">
    <location>
        <begin position="344"/>
        <end position="396"/>
    </location>
</feature>
<feature type="region of interest" description="Disordered" evidence="15">
    <location>
        <begin position="229"/>
        <end position="265"/>
    </location>
</feature>
<evidence type="ECO:0000256" key="12">
    <source>
        <dbReference type="ARBA" id="ARBA00065242"/>
    </source>
</evidence>
<dbReference type="GO" id="GO:0005673">
    <property type="term" value="C:transcription factor TFIIE complex"/>
    <property type="evidence" value="ECO:0007669"/>
    <property type="project" value="TreeGrafter"/>
</dbReference>
<dbReference type="PANTHER" id="PTHR13097:SF7">
    <property type="entry name" value="GENERAL TRANSCRIPTION FACTOR IIE SUBUNIT 1"/>
    <property type="match status" value="1"/>
</dbReference>
<reference evidence="17 18" key="1">
    <citation type="journal article" date="2018" name="Nat. Ecol. Evol.">
        <title>Genomic signatures of mitonuclear coevolution across populations of Tigriopus californicus.</title>
        <authorList>
            <person name="Barreto F.S."/>
            <person name="Watson E.T."/>
            <person name="Lima T.G."/>
            <person name="Willett C.S."/>
            <person name="Edmands S."/>
            <person name="Li W."/>
            <person name="Burton R.S."/>
        </authorList>
    </citation>
    <scope>NUCLEOTIDE SEQUENCE [LARGE SCALE GENOMIC DNA]</scope>
    <source>
        <strain evidence="17 18">San Diego</strain>
    </source>
</reference>
<evidence type="ECO:0000256" key="14">
    <source>
        <dbReference type="ARBA" id="ARBA00080958"/>
    </source>
</evidence>
<protein>
    <recommendedName>
        <fullName evidence="13">General transcription factor IIE subunit 1</fullName>
    </recommendedName>
    <alternativeName>
        <fullName evidence="14">Transcription initiation factor IIE subunit alpha</fullName>
    </alternativeName>
</protein>
<keyword evidence="3" id="KW-0597">Phosphoprotein</keyword>
<dbReference type="InterPro" id="IPR017919">
    <property type="entry name" value="TFIIE/TFIIEa_HTH"/>
</dbReference>
<dbReference type="GO" id="GO:0006367">
    <property type="term" value="P:transcription initiation at RNA polymerase II promoter"/>
    <property type="evidence" value="ECO:0007669"/>
    <property type="project" value="InterPro"/>
</dbReference>
<evidence type="ECO:0000256" key="8">
    <source>
        <dbReference type="ARBA" id="ARBA00023015"/>
    </source>
</evidence>
<dbReference type="InterPro" id="IPR021600">
    <property type="entry name" value="TFIIE_asu_C"/>
</dbReference>
<dbReference type="Pfam" id="PF11521">
    <property type="entry name" value="TFIIE-A_C"/>
    <property type="match status" value="1"/>
</dbReference>
<feature type="domain" description="HTH TFE/IIEalpha-type" evidence="16">
    <location>
        <begin position="33"/>
        <end position="123"/>
    </location>
</feature>
<keyword evidence="5" id="KW-0863">Zinc-finger</keyword>
<keyword evidence="6" id="KW-0862">Zinc</keyword>
<evidence type="ECO:0000256" key="2">
    <source>
        <dbReference type="ARBA" id="ARBA00008947"/>
    </source>
</evidence>
<dbReference type="GO" id="GO:0008270">
    <property type="term" value="F:zinc ion binding"/>
    <property type="evidence" value="ECO:0007669"/>
    <property type="project" value="UniProtKB-KW"/>
</dbReference>
<dbReference type="InterPro" id="IPR013083">
    <property type="entry name" value="Znf_RING/FYVE/PHD"/>
</dbReference>
<keyword evidence="10" id="KW-0539">Nucleus</keyword>
<evidence type="ECO:0000256" key="3">
    <source>
        <dbReference type="ARBA" id="ARBA00022553"/>
    </source>
</evidence>
<evidence type="ECO:0000256" key="6">
    <source>
        <dbReference type="ARBA" id="ARBA00022833"/>
    </source>
</evidence>
<dbReference type="STRING" id="6832.A0A553PQF7"/>
<gene>
    <name evidence="17" type="ORF">TCAL_10048</name>
</gene>
<evidence type="ECO:0000256" key="9">
    <source>
        <dbReference type="ARBA" id="ARBA00023163"/>
    </source>
</evidence>
<dbReference type="InterPro" id="IPR024550">
    <property type="entry name" value="TFIIEa/SarR/Rpc3_HTH_dom"/>
</dbReference>
<dbReference type="OrthoDB" id="361102at2759"/>
<evidence type="ECO:0000313" key="18">
    <source>
        <dbReference type="Proteomes" id="UP000318571"/>
    </source>
</evidence>
<comment type="subunit">
    <text evidence="12">Tetramer of two alpha and two beta chains. Interacts with TAF6/TAFII80. Interacts with ATF7IP. Interacts with SND1. Part of TBP-based Pol II pre-initiation complex (PIC), in which Pol II core assembles with general transcription factors and other specific initiation factors including GTF2E1, GTF2E2, GTF2F1, GTF2F2, TCEA1, ERCC2, ERCC3, GTF2H2, GTF2H3, GTF2H4, GTF2H5, GTF2A1, GTF2A2, GTF2B and TBP; this large multi-subunit PIC complex mediates DNA unwinding and targets Pol II core to the transcription start site where the first phosphodiester bond forms.</text>
</comment>
<dbReference type="InterPro" id="IPR039997">
    <property type="entry name" value="TFE"/>
</dbReference>
<dbReference type="InterPro" id="IPR002853">
    <property type="entry name" value="TFIIE_asu"/>
</dbReference>
<feature type="compositionally biased region" description="Low complexity" evidence="15">
    <location>
        <begin position="1"/>
        <end position="24"/>
    </location>
</feature>
<keyword evidence="4" id="KW-0479">Metal-binding</keyword>
<evidence type="ECO:0000256" key="11">
    <source>
        <dbReference type="ARBA" id="ARBA00025581"/>
    </source>
</evidence>
<dbReference type="OMA" id="ILIRYPC"/>
<evidence type="ECO:0000259" key="16">
    <source>
        <dbReference type="PROSITE" id="PS51344"/>
    </source>
</evidence>
<organism evidence="17 18">
    <name type="scientific">Tigriopus californicus</name>
    <name type="common">Marine copepod</name>
    <dbReference type="NCBI Taxonomy" id="6832"/>
    <lineage>
        <taxon>Eukaryota</taxon>
        <taxon>Metazoa</taxon>
        <taxon>Ecdysozoa</taxon>
        <taxon>Arthropoda</taxon>
        <taxon>Crustacea</taxon>
        <taxon>Multicrustacea</taxon>
        <taxon>Hexanauplia</taxon>
        <taxon>Copepoda</taxon>
        <taxon>Harpacticoida</taxon>
        <taxon>Harpacticidae</taxon>
        <taxon>Tigriopus</taxon>
    </lineage>
</organism>
<name>A0A553PQF7_TIGCA</name>
<keyword evidence="7" id="KW-0007">Acetylation</keyword>
<comment type="subcellular location">
    <subcellularLocation>
        <location evidence="1">Nucleus</location>
    </subcellularLocation>
</comment>
<dbReference type="PROSITE" id="PS51344">
    <property type="entry name" value="HTH_TFE_IIE"/>
    <property type="match status" value="1"/>
</dbReference>
<evidence type="ECO:0000256" key="15">
    <source>
        <dbReference type="SAM" id="MobiDB-lite"/>
    </source>
</evidence>
<dbReference type="EMBL" id="VCGU01000002">
    <property type="protein sequence ID" value="TRY79901.1"/>
    <property type="molecule type" value="Genomic_DNA"/>
</dbReference>
<evidence type="ECO:0000256" key="7">
    <source>
        <dbReference type="ARBA" id="ARBA00022990"/>
    </source>
</evidence>
<evidence type="ECO:0000256" key="4">
    <source>
        <dbReference type="ARBA" id="ARBA00022723"/>
    </source>
</evidence>
<feature type="compositionally biased region" description="Polar residues" evidence="15">
    <location>
        <begin position="315"/>
        <end position="326"/>
    </location>
</feature>
<dbReference type="PANTHER" id="PTHR13097">
    <property type="entry name" value="TRANSCRIPTION INITIATION FACTOR IIE, ALPHA SUBUNIT"/>
    <property type="match status" value="1"/>
</dbReference>
<sequence>MSGPSNGNVPPGSGSTGSTSTESPLMTEVPSSLKQLARLVVRGFYGMEDALIIDMLVRFPCLREEDLAELLKFDKKMLRAKISLLRVDKFVQTKQRIETDEEGKVVKMNCYFINYKVFVNIVKYKLDHMHKKMETSERDATNRSSFICKRCTKTFTDLEADRLFDPQTFGMRCTYCSGEVEEDESAGPKSDSRLLLAKFNEQMEKLYDILKAVETIRLAPVVLEPEPAEINQKGKTKNNTSNAPADGEGKWSGEASRGGGFRTEDQHVNITFGDNAQDNREAAKEVPIWITESTVNRDEDTRTSLLGNVLDDDSNSNLPGVSSNPGVSEDQSDEITSLLLRHEKRNAQPAFVPPGSDSDKSDESDFEDVSKLEQAANPNNEEVEMMSDEDDGELPTVRIGNDEVTVTDVTEELIAKMTAEEKERYTQVFQDFYSHMYE</sequence>
<keyword evidence="18" id="KW-1185">Reference proteome</keyword>
<proteinExistence type="inferred from homology"/>
<dbReference type="Proteomes" id="UP000318571">
    <property type="component" value="Chromosome 6"/>
</dbReference>
<accession>A0A553PQF7</accession>
<keyword evidence="9" id="KW-0804">Transcription</keyword>
<comment type="function">
    <text evidence="11">Recruits TFIIH to the initiation complex and stimulates the RNA polymerase II C-terminal domain kinase and DNA-dependent ATPase activities of TFIIH. Both TFIIH and TFIIE are required for promoter clearance by RNA polymerase.</text>
</comment>